<dbReference type="EMBL" id="FNFO01000015">
    <property type="protein sequence ID" value="SDM52411.1"/>
    <property type="molecule type" value="Genomic_DNA"/>
</dbReference>
<name>A0A1G9TXU2_9BACT</name>
<sequence>MMQAYGQLSSHPHKNVTPMDTHLIQNEIVRKAFEAWQRADTAAWFSYFTPDATLLDDGHPRDFQKFSTEAIGRERFTRLDKVEADGTHLYGQFHSDTWGNFKTYFKFRLTPEGKIEQLEIGQADY</sequence>
<proteinExistence type="predicted"/>
<evidence type="ECO:0008006" key="3">
    <source>
        <dbReference type="Google" id="ProtNLM"/>
    </source>
</evidence>
<protein>
    <recommendedName>
        <fullName evidence="3">SnoaL-like domain-containing protein</fullName>
    </recommendedName>
</protein>
<evidence type="ECO:0000313" key="2">
    <source>
        <dbReference type="Proteomes" id="UP000198510"/>
    </source>
</evidence>
<keyword evidence="2" id="KW-1185">Reference proteome</keyword>
<dbReference type="Proteomes" id="UP000198510">
    <property type="component" value="Unassembled WGS sequence"/>
</dbReference>
<dbReference type="STRING" id="1075417.SAMN05421823_11524"/>
<accession>A0A1G9TXU2</accession>
<dbReference type="SUPFAM" id="SSF54427">
    <property type="entry name" value="NTF2-like"/>
    <property type="match status" value="1"/>
</dbReference>
<gene>
    <name evidence="1" type="ORF">SAMN05421823_11524</name>
</gene>
<evidence type="ECO:0000313" key="1">
    <source>
        <dbReference type="EMBL" id="SDM52411.1"/>
    </source>
</evidence>
<dbReference type="Gene3D" id="3.10.450.50">
    <property type="match status" value="1"/>
</dbReference>
<dbReference type="InterPro" id="IPR032710">
    <property type="entry name" value="NTF2-like_dom_sf"/>
</dbReference>
<dbReference type="AlphaFoldDB" id="A0A1G9TXU2"/>
<reference evidence="1 2" key="1">
    <citation type="submission" date="2016-10" db="EMBL/GenBank/DDBJ databases">
        <authorList>
            <person name="de Groot N.N."/>
        </authorList>
    </citation>
    <scope>NUCLEOTIDE SEQUENCE [LARGE SCALE GENOMIC DNA]</scope>
    <source>
        <strain evidence="1 2">DSM 25186</strain>
    </source>
</reference>
<organism evidence="1 2">
    <name type="scientific">Catalinimonas alkaloidigena</name>
    <dbReference type="NCBI Taxonomy" id="1075417"/>
    <lineage>
        <taxon>Bacteria</taxon>
        <taxon>Pseudomonadati</taxon>
        <taxon>Bacteroidota</taxon>
        <taxon>Cytophagia</taxon>
        <taxon>Cytophagales</taxon>
        <taxon>Catalimonadaceae</taxon>
        <taxon>Catalinimonas</taxon>
    </lineage>
</organism>